<protein>
    <submittedName>
        <fullName evidence="1">Uncharacterized protein</fullName>
    </submittedName>
</protein>
<dbReference type="EMBL" id="JAAKFY010000009">
    <property type="protein sequence ID" value="KAF3852178.1"/>
    <property type="molecule type" value="Genomic_DNA"/>
</dbReference>
<dbReference type="InterPro" id="IPR013783">
    <property type="entry name" value="Ig-like_fold"/>
</dbReference>
<name>A0A7J5YVN3_DISMA</name>
<dbReference type="Gene3D" id="2.60.40.10">
    <property type="entry name" value="Immunoglobulins"/>
    <property type="match status" value="1"/>
</dbReference>
<dbReference type="CDD" id="cd00096">
    <property type="entry name" value="Ig"/>
    <property type="match status" value="1"/>
</dbReference>
<organism evidence="1 2">
    <name type="scientific">Dissostichus mawsoni</name>
    <name type="common">Antarctic cod</name>
    <dbReference type="NCBI Taxonomy" id="36200"/>
    <lineage>
        <taxon>Eukaryota</taxon>
        <taxon>Metazoa</taxon>
        <taxon>Chordata</taxon>
        <taxon>Craniata</taxon>
        <taxon>Vertebrata</taxon>
        <taxon>Euteleostomi</taxon>
        <taxon>Actinopterygii</taxon>
        <taxon>Neopterygii</taxon>
        <taxon>Teleostei</taxon>
        <taxon>Neoteleostei</taxon>
        <taxon>Acanthomorphata</taxon>
        <taxon>Eupercaria</taxon>
        <taxon>Perciformes</taxon>
        <taxon>Notothenioidei</taxon>
        <taxon>Nototheniidae</taxon>
        <taxon>Dissostichus</taxon>
    </lineage>
</organism>
<gene>
    <name evidence="1" type="ORF">F7725_005533</name>
</gene>
<dbReference type="InterPro" id="IPR036179">
    <property type="entry name" value="Ig-like_dom_sf"/>
</dbReference>
<evidence type="ECO:0000313" key="1">
    <source>
        <dbReference type="EMBL" id="KAF3852178.1"/>
    </source>
</evidence>
<sequence length="84" mass="9225">MLMRPVIEFDDGSGSVLRIQPLRTPRDEAIYECHASNSAGEITASTRLSVLRDTAPLAECLSVRQEDPVLRSAGLITEDKNRAN</sequence>
<reference evidence="1 2" key="1">
    <citation type="submission" date="2020-03" db="EMBL/GenBank/DDBJ databases">
        <title>Dissostichus mawsoni Genome sequencing and assembly.</title>
        <authorList>
            <person name="Park H."/>
        </authorList>
    </citation>
    <scope>NUCLEOTIDE SEQUENCE [LARGE SCALE GENOMIC DNA]</scope>
    <source>
        <strain evidence="1">DM0001</strain>
        <tissue evidence="1">Muscle</tissue>
    </source>
</reference>
<dbReference type="Proteomes" id="UP000518266">
    <property type="component" value="Unassembled WGS sequence"/>
</dbReference>
<dbReference type="SUPFAM" id="SSF48726">
    <property type="entry name" value="Immunoglobulin"/>
    <property type="match status" value="1"/>
</dbReference>
<comment type="caution">
    <text evidence="1">The sequence shown here is derived from an EMBL/GenBank/DDBJ whole genome shotgun (WGS) entry which is preliminary data.</text>
</comment>
<dbReference type="FunFam" id="2.60.40.10:FF:000023">
    <property type="entry name" value="receptor-type tyrosine-protein phosphatase delta isoform X2"/>
    <property type="match status" value="1"/>
</dbReference>
<dbReference type="OrthoDB" id="10253954at2759"/>
<evidence type="ECO:0000313" key="2">
    <source>
        <dbReference type="Proteomes" id="UP000518266"/>
    </source>
</evidence>
<accession>A0A7J5YVN3</accession>
<keyword evidence="2" id="KW-1185">Reference proteome</keyword>
<dbReference type="AlphaFoldDB" id="A0A7J5YVN3"/>
<proteinExistence type="predicted"/>